<dbReference type="AlphaFoldDB" id="A0A6G0WJP6"/>
<dbReference type="Gene3D" id="3.30.450.40">
    <property type="match status" value="1"/>
</dbReference>
<accession>A0A6G0WJP6</accession>
<organism evidence="1 3">
    <name type="scientific">Aphanomyces euteiches</name>
    <dbReference type="NCBI Taxonomy" id="100861"/>
    <lineage>
        <taxon>Eukaryota</taxon>
        <taxon>Sar</taxon>
        <taxon>Stramenopiles</taxon>
        <taxon>Oomycota</taxon>
        <taxon>Saprolegniomycetes</taxon>
        <taxon>Saprolegniales</taxon>
        <taxon>Verrucalvaceae</taxon>
        <taxon>Aphanomyces</taxon>
    </lineage>
</organism>
<gene>
    <name evidence="2" type="ORF">Ae201684_014469</name>
    <name evidence="1" type="ORF">Ae201684_014472</name>
</gene>
<dbReference type="InterPro" id="IPR029016">
    <property type="entry name" value="GAF-like_dom_sf"/>
</dbReference>
<name>A0A6G0WJP6_9STRA</name>
<evidence type="ECO:0000313" key="2">
    <source>
        <dbReference type="EMBL" id="KAF0727644.1"/>
    </source>
</evidence>
<keyword evidence="3" id="KW-1185">Reference proteome</keyword>
<dbReference type="EMBL" id="VJMJ01000193">
    <property type="protein sequence ID" value="KAF0727644.1"/>
    <property type="molecule type" value="Genomic_DNA"/>
</dbReference>
<evidence type="ECO:0000313" key="1">
    <source>
        <dbReference type="EMBL" id="KAF0727450.1"/>
    </source>
</evidence>
<dbReference type="EMBL" id="VJMJ01000194">
    <property type="protein sequence ID" value="KAF0727450.1"/>
    <property type="molecule type" value="Genomic_DNA"/>
</dbReference>
<dbReference type="Proteomes" id="UP000481153">
    <property type="component" value="Unassembled WGS sequence"/>
</dbReference>
<sequence length="170" mass="19182">MVNADFEEICRSAMQALDCPMAGIRTNLFELVHYVEHVNPSEMPKSLPTFRRMAQSGKPCVVLDVNSDKRISVDRRQTSRIQFFVGVPLTLENGDCIGDICVADTKPRKVIDYNALEILKVLAQSATQYMSAAEYLAENTHLPRDMDIDGSDQQPAAQYTYNSDIREDEF</sequence>
<evidence type="ECO:0000313" key="3">
    <source>
        <dbReference type="Proteomes" id="UP000481153"/>
    </source>
</evidence>
<dbReference type="SUPFAM" id="SSF55781">
    <property type="entry name" value="GAF domain-like"/>
    <property type="match status" value="1"/>
</dbReference>
<reference evidence="1 3" key="1">
    <citation type="submission" date="2019-07" db="EMBL/GenBank/DDBJ databases">
        <title>Genomics analysis of Aphanomyces spp. identifies a new class of oomycete effector associated with host adaptation.</title>
        <authorList>
            <person name="Gaulin E."/>
        </authorList>
    </citation>
    <scope>NUCLEOTIDE SEQUENCE [LARGE SCALE GENOMIC DNA]</scope>
    <source>
        <strain evidence="1 3">ATCC 201684</strain>
    </source>
</reference>
<evidence type="ECO:0008006" key="4">
    <source>
        <dbReference type="Google" id="ProtNLM"/>
    </source>
</evidence>
<dbReference type="PANTHER" id="PTHR43102">
    <property type="entry name" value="SLR1143 PROTEIN"/>
    <property type="match status" value="1"/>
</dbReference>
<protein>
    <recommendedName>
        <fullName evidence="4">GAF domain-containing protein</fullName>
    </recommendedName>
</protein>
<dbReference type="VEuPathDB" id="FungiDB:AeMF1_021634"/>
<proteinExistence type="predicted"/>
<comment type="caution">
    <text evidence="1">The sequence shown here is derived from an EMBL/GenBank/DDBJ whole genome shotgun (WGS) entry which is preliminary data.</text>
</comment>
<dbReference type="PANTHER" id="PTHR43102:SF2">
    <property type="entry name" value="GAF DOMAIN-CONTAINING PROTEIN"/>
    <property type="match status" value="1"/>
</dbReference>